<dbReference type="PANTHER" id="PTHR30572">
    <property type="entry name" value="MEMBRANE COMPONENT OF TRANSPORTER-RELATED"/>
    <property type="match status" value="1"/>
</dbReference>
<evidence type="ECO:0000256" key="3">
    <source>
        <dbReference type="ARBA" id="ARBA00022692"/>
    </source>
</evidence>
<evidence type="ECO:0000259" key="8">
    <source>
        <dbReference type="Pfam" id="PF02687"/>
    </source>
</evidence>
<evidence type="ECO:0000256" key="5">
    <source>
        <dbReference type="ARBA" id="ARBA00023136"/>
    </source>
</evidence>
<evidence type="ECO:0000256" key="1">
    <source>
        <dbReference type="ARBA" id="ARBA00004651"/>
    </source>
</evidence>
<keyword evidence="11" id="KW-1185">Reference proteome</keyword>
<keyword evidence="2" id="KW-1003">Cell membrane</keyword>
<feature type="domain" description="MacB-like periplasmic core" evidence="9">
    <location>
        <begin position="23"/>
        <end position="245"/>
    </location>
</feature>
<evidence type="ECO:0000256" key="4">
    <source>
        <dbReference type="ARBA" id="ARBA00022989"/>
    </source>
</evidence>
<comment type="caution">
    <text evidence="10">The sequence shown here is derived from an EMBL/GenBank/DDBJ whole genome shotgun (WGS) entry which is preliminary data.</text>
</comment>
<dbReference type="RefSeq" id="WP_071503008.1">
    <property type="nucleotide sequence ID" value="NZ_MORL01000004.1"/>
</dbReference>
<keyword evidence="5 7" id="KW-0472">Membrane</keyword>
<dbReference type="GO" id="GO:0005886">
    <property type="term" value="C:plasma membrane"/>
    <property type="evidence" value="ECO:0007669"/>
    <property type="project" value="UniProtKB-SubCell"/>
</dbReference>
<evidence type="ECO:0000256" key="6">
    <source>
        <dbReference type="ARBA" id="ARBA00038076"/>
    </source>
</evidence>
<dbReference type="Pfam" id="PF02687">
    <property type="entry name" value="FtsX"/>
    <property type="match status" value="1"/>
</dbReference>
<dbReference type="Pfam" id="PF12704">
    <property type="entry name" value="MacB_PCD"/>
    <property type="match status" value="1"/>
</dbReference>
<dbReference type="AlphaFoldDB" id="A0A1S2VM75"/>
<feature type="transmembrane region" description="Helical" evidence="7">
    <location>
        <begin position="370"/>
        <end position="392"/>
    </location>
</feature>
<comment type="similarity">
    <text evidence="6">Belongs to the ABC-4 integral membrane protein family.</text>
</comment>
<dbReference type="GO" id="GO:0022857">
    <property type="term" value="F:transmembrane transporter activity"/>
    <property type="evidence" value="ECO:0007669"/>
    <property type="project" value="TreeGrafter"/>
</dbReference>
<feature type="domain" description="ABC3 transporter permease C-terminal" evidence="8">
    <location>
        <begin position="283"/>
        <end position="402"/>
    </location>
</feature>
<gene>
    <name evidence="10" type="ORF">BLX24_10100</name>
</gene>
<feature type="transmembrane region" description="Helical" evidence="7">
    <location>
        <begin position="325"/>
        <end position="358"/>
    </location>
</feature>
<dbReference type="PANTHER" id="PTHR30572:SF4">
    <property type="entry name" value="ABC TRANSPORTER PERMEASE YTRF"/>
    <property type="match status" value="1"/>
</dbReference>
<dbReference type="Proteomes" id="UP000181790">
    <property type="component" value="Unassembled WGS sequence"/>
</dbReference>
<organism evidence="10 11">
    <name type="scientific">Arsenicibacter rosenii</name>
    <dbReference type="NCBI Taxonomy" id="1750698"/>
    <lineage>
        <taxon>Bacteria</taxon>
        <taxon>Pseudomonadati</taxon>
        <taxon>Bacteroidota</taxon>
        <taxon>Cytophagia</taxon>
        <taxon>Cytophagales</taxon>
        <taxon>Spirosomataceae</taxon>
        <taxon>Arsenicibacter</taxon>
    </lineage>
</organism>
<dbReference type="OrthoDB" id="9770036at2"/>
<dbReference type="EMBL" id="MORL01000004">
    <property type="protein sequence ID" value="OIN59325.1"/>
    <property type="molecule type" value="Genomic_DNA"/>
</dbReference>
<name>A0A1S2VM75_9BACT</name>
<evidence type="ECO:0000313" key="11">
    <source>
        <dbReference type="Proteomes" id="UP000181790"/>
    </source>
</evidence>
<evidence type="ECO:0000256" key="2">
    <source>
        <dbReference type="ARBA" id="ARBA00022475"/>
    </source>
</evidence>
<feature type="transmembrane region" description="Helical" evidence="7">
    <location>
        <begin position="20"/>
        <end position="44"/>
    </location>
</feature>
<proteinExistence type="inferred from homology"/>
<reference evidence="10 11" key="1">
    <citation type="submission" date="2016-10" db="EMBL/GenBank/DDBJ databases">
        <title>Arsenicibacter rosenii gen. nov., sp. nov., an efficient arsenic-methylating bacterium isolated from an arsenic-contaminated paddy soil.</title>
        <authorList>
            <person name="Huang K."/>
        </authorList>
    </citation>
    <scope>NUCLEOTIDE SEQUENCE [LARGE SCALE GENOMIC DNA]</scope>
    <source>
        <strain evidence="10 11">SM-1</strain>
    </source>
</reference>
<feature type="transmembrane region" description="Helical" evidence="7">
    <location>
        <begin position="275"/>
        <end position="304"/>
    </location>
</feature>
<sequence length="409" mass="45009">MIRKITGAFLSALQNIRSRFFHTILSILGIVIGVAALVAILSLIDGLEKYAQEQLTKTTSIKAIMVATENTRLINDIRVAKPDYNYFNYDRFAAMTKSLKHPATGYIMTRESAELEVVDIHLPVGAMVRGTALPLPPPSTTFVAGRAFSEEELRSRKPVAFINQRLAEKLAPKNKPAEAIGKQIRYGNLLLTVIGVDNNDDFKAGQLCIPITLLDESALKTEMPQVIVEAGKVEDVPVLKKEIEAWITANMAHKMDDFSLYSNDQRVEQAAKGFLVFRVVMGMIVGISVLVGGIGVMNVLLISVNERTTEIGVRKALGAKRRDILWQFLSESITISTFGSLLGLGLGILISMAAIPILTMFVKVPFAVAYTWNTFIIIMIIAMVIGIVFGTYPAMRAARLDPVEAIRRE</sequence>
<keyword evidence="4 7" id="KW-1133">Transmembrane helix</keyword>
<accession>A0A1S2VM75</accession>
<dbReference type="InterPro" id="IPR025857">
    <property type="entry name" value="MacB_PCD"/>
</dbReference>
<keyword evidence="3 7" id="KW-0812">Transmembrane</keyword>
<evidence type="ECO:0000256" key="7">
    <source>
        <dbReference type="SAM" id="Phobius"/>
    </source>
</evidence>
<protein>
    <submittedName>
        <fullName evidence="10">Macrolide ABC transporter permease</fullName>
    </submittedName>
</protein>
<comment type="subcellular location">
    <subcellularLocation>
        <location evidence="1">Cell membrane</location>
        <topology evidence="1">Multi-pass membrane protein</topology>
    </subcellularLocation>
</comment>
<evidence type="ECO:0000259" key="9">
    <source>
        <dbReference type="Pfam" id="PF12704"/>
    </source>
</evidence>
<evidence type="ECO:0000313" key="10">
    <source>
        <dbReference type="EMBL" id="OIN59325.1"/>
    </source>
</evidence>
<dbReference type="InterPro" id="IPR050250">
    <property type="entry name" value="Macrolide_Exporter_MacB"/>
</dbReference>
<dbReference type="InterPro" id="IPR003838">
    <property type="entry name" value="ABC3_permease_C"/>
</dbReference>